<evidence type="ECO:0000256" key="4">
    <source>
        <dbReference type="ARBA" id="ARBA00022801"/>
    </source>
</evidence>
<feature type="region of interest" description="Disordered" evidence="9">
    <location>
        <begin position="548"/>
        <end position="602"/>
    </location>
</feature>
<keyword evidence="5" id="KW-0136">Cellulose degradation</keyword>
<accession>W3VTT8</accession>
<feature type="compositionally biased region" description="Low complexity" evidence="9">
    <location>
        <begin position="573"/>
        <end position="602"/>
    </location>
</feature>
<sequence>MASTMQKSTMLVAFVVAATTAIWTPLVAANAATMYYDCCKPSASWPGKANPVYNPVAVCFADGKTVVTGPQLNDAKSSGCGGGNQFQCSCQQPWTDHANPELGYAFAAMTTQTESENACACYVLDFAGAKPGKVKTLFYQVINTGADVGGGGLDILVPGMGIGLMTQGCPAQFKTDISVWGKQYGGLDHDAAGCHKLPADLQHGCLWRMNEWGDSVNMAGQPRRVKCSQAHIDRTGCQRTDEKNVPSFEQAFASIRHGGDANAAPDRYIPNAAVCGIGHSGRPVARRNYVGAHSNSISRSTSHGSSSHQSSSHQNVVQKQTSAGDNTATPLIASPTPHPLSIPSVELKALRSKSGGTAATQSFQGDTSFALARIIGRKLYSRLSRPLLGLPHLCAQRATEPCHQVEIYTSVRILQSGIEYKKATGGRYFCPSTLSAPLIHLRLPTSSSIFDIVSTFVSSTIALHSHRSDVASCPIMPAASQYPAILVSRALAELAIFDREGFFALVLDIGDVDALVIRIDRVVEEFVEANPEVAEALIEQATENVKTAGEPTATITELPDLGDPPSPVDSDIDAMMADMMSQLFTRSDQSQQESTQQDGDRA</sequence>
<dbReference type="Proteomes" id="UP000019462">
    <property type="component" value="Unassembled WGS sequence"/>
</dbReference>
<organism evidence="12 13">
    <name type="scientific">Moesziomyces aphidis</name>
    <name type="common">Pseudozyma aphidis</name>
    <dbReference type="NCBI Taxonomy" id="84754"/>
    <lineage>
        <taxon>Eukaryota</taxon>
        <taxon>Fungi</taxon>
        <taxon>Dikarya</taxon>
        <taxon>Basidiomycota</taxon>
        <taxon>Ustilaginomycotina</taxon>
        <taxon>Ustilaginomycetes</taxon>
        <taxon>Ustilaginales</taxon>
        <taxon>Ustilaginaceae</taxon>
        <taxon>Moesziomyces</taxon>
    </lineage>
</organism>
<evidence type="ECO:0000256" key="3">
    <source>
        <dbReference type="ARBA" id="ARBA00012601"/>
    </source>
</evidence>
<keyword evidence="6" id="KW-0119">Carbohydrate metabolism</keyword>
<evidence type="ECO:0000256" key="10">
    <source>
        <dbReference type="SAM" id="SignalP"/>
    </source>
</evidence>
<evidence type="ECO:0000256" key="5">
    <source>
        <dbReference type="ARBA" id="ARBA00023001"/>
    </source>
</evidence>
<evidence type="ECO:0000256" key="6">
    <source>
        <dbReference type="ARBA" id="ARBA00023277"/>
    </source>
</evidence>
<name>W3VTT8_MOEAP</name>
<dbReference type="GO" id="GO:0008810">
    <property type="term" value="F:cellulase activity"/>
    <property type="evidence" value="ECO:0007669"/>
    <property type="project" value="UniProtKB-EC"/>
</dbReference>
<evidence type="ECO:0000256" key="9">
    <source>
        <dbReference type="SAM" id="MobiDB-lite"/>
    </source>
</evidence>
<gene>
    <name evidence="12" type="ORF">PaG_00874</name>
</gene>
<keyword evidence="13" id="KW-1185">Reference proteome</keyword>
<dbReference type="AlphaFoldDB" id="W3VTT8"/>
<dbReference type="InterPro" id="IPR052288">
    <property type="entry name" value="GH45_Enzymes"/>
</dbReference>
<reference evidence="12 13" key="1">
    <citation type="journal article" date="2014" name="Genome Announc.">
        <title>Genome sequence of the basidiomycetous fungus Pseudozyma aphidis DSM70725, an efficient producer of biosurfactant mannosylerythritol lipids.</title>
        <authorList>
            <person name="Lorenz S."/>
            <person name="Guenther M."/>
            <person name="Grumaz C."/>
            <person name="Rupp S."/>
            <person name="Zibek S."/>
            <person name="Sohn K."/>
        </authorList>
    </citation>
    <scope>NUCLEOTIDE SEQUENCE [LARGE SCALE GENOMIC DNA]</scope>
    <source>
        <strain evidence="13">ATCC 32657 / CBS 517.83 / DSM 70725 / JCM 10318 / NBRC 10182 / NRRL Y-7954 / St-0401</strain>
    </source>
</reference>
<evidence type="ECO:0000313" key="13">
    <source>
        <dbReference type="Proteomes" id="UP000019462"/>
    </source>
</evidence>
<feature type="compositionally biased region" description="Low complexity" evidence="9">
    <location>
        <begin position="293"/>
        <end position="313"/>
    </location>
</feature>
<dbReference type="SUPFAM" id="SSF50685">
    <property type="entry name" value="Barwin-like endoglucanases"/>
    <property type="match status" value="1"/>
</dbReference>
<keyword evidence="4" id="KW-0378">Hydrolase</keyword>
<evidence type="ECO:0000256" key="7">
    <source>
        <dbReference type="ARBA" id="ARBA00023295"/>
    </source>
</evidence>
<protein>
    <recommendedName>
        <fullName evidence="3">cellulase</fullName>
        <ecNumber evidence="3">3.2.1.4</ecNumber>
    </recommendedName>
</protein>
<comment type="similarity">
    <text evidence="2">Belongs to the glycosyl hydrolase 45 (cellulase K) family.</text>
</comment>
<dbReference type="EMBL" id="AWNI01000004">
    <property type="protein sequence ID" value="ETS64900.1"/>
    <property type="molecule type" value="Genomic_DNA"/>
</dbReference>
<feature type="compositionally biased region" description="Polar residues" evidence="9">
    <location>
        <begin position="314"/>
        <end position="329"/>
    </location>
</feature>
<dbReference type="PANTHER" id="PTHR39730">
    <property type="entry name" value="ENDOGLUCANASE 1"/>
    <property type="match status" value="1"/>
</dbReference>
<keyword evidence="10" id="KW-0732">Signal</keyword>
<comment type="catalytic activity">
    <reaction evidence="1">
        <text>Endohydrolysis of (1-&gt;4)-beta-D-glucosidic linkages in cellulose, lichenin and cereal beta-D-glucans.</text>
        <dbReference type="EC" id="3.2.1.4"/>
    </reaction>
</comment>
<dbReference type="PANTHER" id="PTHR39730:SF1">
    <property type="entry name" value="ENDOGLUCANASE 1"/>
    <property type="match status" value="1"/>
</dbReference>
<evidence type="ECO:0000259" key="11">
    <source>
        <dbReference type="Pfam" id="PF02015"/>
    </source>
</evidence>
<evidence type="ECO:0000256" key="8">
    <source>
        <dbReference type="ARBA" id="ARBA00023326"/>
    </source>
</evidence>
<evidence type="ECO:0000313" key="12">
    <source>
        <dbReference type="EMBL" id="ETS64900.1"/>
    </source>
</evidence>
<comment type="caution">
    <text evidence="12">The sequence shown here is derived from an EMBL/GenBank/DDBJ whole genome shotgun (WGS) entry which is preliminary data.</text>
</comment>
<dbReference type="Pfam" id="PF02015">
    <property type="entry name" value="Glyco_hydro_45"/>
    <property type="match status" value="1"/>
</dbReference>
<feature type="region of interest" description="Disordered" evidence="9">
    <location>
        <begin position="293"/>
        <end position="340"/>
    </location>
</feature>
<feature type="chain" id="PRO_5004834574" description="cellulase" evidence="10">
    <location>
        <begin position="30"/>
        <end position="602"/>
    </location>
</feature>
<feature type="signal peptide" evidence="10">
    <location>
        <begin position="1"/>
        <end position="29"/>
    </location>
</feature>
<keyword evidence="8" id="KW-0624">Polysaccharide degradation</keyword>
<dbReference type="GO" id="GO:0030245">
    <property type="term" value="P:cellulose catabolic process"/>
    <property type="evidence" value="ECO:0007669"/>
    <property type="project" value="UniProtKB-KW"/>
</dbReference>
<dbReference type="HOGENOM" id="CLU_453499_0_0_1"/>
<dbReference type="Gene3D" id="2.40.40.10">
    <property type="entry name" value="RlpA-like domain"/>
    <property type="match status" value="1"/>
</dbReference>
<proteinExistence type="inferred from homology"/>
<dbReference type="InterPro" id="IPR036908">
    <property type="entry name" value="RlpA-like_sf"/>
</dbReference>
<feature type="domain" description="Glycosyl hydrolases family 45 active site" evidence="11">
    <location>
        <begin position="31"/>
        <end position="238"/>
    </location>
</feature>
<dbReference type="InterPro" id="IPR000334">
    <property type="entry name" value="Glyco_hydro_45"/>
</dbReference>
<dbReference type="OrthoDB" id="10035502at2759"/>
<evidence type="ECO:0000256" key="2">
    <source>
        <dbReference type="ARBA" id="ARBA00007793"/>
    </source>
</evidence>
<dbReference type="EC" id="3.2.1.4" evidence="3"/>
<keyword evidence="7" id="KW-0326">Glycosidase</keyword>
<evidence type="ECO:0000256" key="1">
    <source>
        <dbReference type="ARBA" id="ARBA00000966"/>
    </source>
</evidence>